<feature type="transmembrane region" description="Helical" evidence="6">
    <location>
        <begin position="296"/>
        <end position="314"/>
    </location>
</feature>
<keyword evidence="8" id="KW-1185">Reference proteome</keyword>
<sequence length="347" mass="37215">MREKLKLLIQTIGLPRIIIICFLASLIFGAIVYKIPLDALTTDTLVRFGMNGVLVLAMVPCIQSGTGLNFGLPLGIICGILSGLISIEMNLVGFQAIFTAIVISIPLSAICGYFYGILLNKVKGSEMMVGNYVGFSVVSLMCIGWLVLPFKNGEIIWPISGKGLRTTIALTSRYDRILNDFMAFKIGGVVIPTGLILFFFVSCFLMWMFMRSKMGVALKAVGDNPRFATASGIHVDRARLIGTVLSTVLGGIGIIIYAQSFGFFQLYQAPLYMAFPPVAAILIGGASTRNAKISHVLMGTLLFQALLTVALPVANKLVSEGNLSEVARIIVSNGIILYALTQAGGGE</sequence>
<dbReference type="Pfam" id="PF02653">
    <property type="entry name" value="BPD_transp_2"/>
    <property type="match status" value="1"/>
</dbReference>
<feature type="transmembrane region" description="Helical" evidence="6">
    <location>
        <begin position="264"/>
        <end position="284"/>
    </location>
</feature>
<keyword evidence="2" id="KW-1003">Cell membrane</keyword>
<evidence type="ECO:0000313" key="8">
    <source>
        <dbReference type="Proteomes" id="UP000095743"/>
    </source>
</evidence>
<dbReference type="Proteomes" id="UP000095743">
    <property type="component" value="Chromosome"/>
</dbReference>
<dbReference type="KEGG" id="gfe:Gferi_04105"/>
<evidence type="ECO:0000256" key="1">
    <source>
        <dbReference type="ARBA" id="ARBA00004651"/>
    </source>
</evidence>
<dbReference type="PANTHER" id="PTHR32196">
    <property type="entry name" value="ABC TRANSPORTER PERMEASE PROTEIN YPHD-RELATED-RELATED"/>
    <property type="match status" value="1"/>
</dbReference>
<dbReference type="GO" id="GO:0005886">
    <property type="term" value="C:plasma membrane"/>
    <property type="evidence" value="ECO:0007669"/>
    <property type="project" value="UniProtKB-SubCell"/>
</dbReference>
<keyword evidence="3 6" id="KW-0812">Transmembrane</keyword>
<dbReference type="AlphaFoldDB" id="A0A1D8GD56"/>
<dbReference type="GO" id="GO:0022857">
    <property type="term" value="F:transmembrane transporter activity"/>
    <property type="evidence" value="ECO:0007669"/>
    <property type="project" value="InterPro"/>
</dbReference>
<feature type="transmembrane region" description="Helical" evidence="6">
    <location>
        <begin position="93"/>
        <end position="117"/>
    </location>
</feature>
<feature type="transmembrane region" description="Helical" evidence="6">
    <location>
        <begin position="45"/>
        <end position="62"/>
    </location>
</feature>
<keyword evidence="5 6" id="KW-0472">Membrane</keyword>
<dbReference type="EMBL" id="CP017269">
    <property type="protein sequence ID" value="AOT68812.1"/>
    <property type="molecule type" value="Genomic_DNA"/>
</dbReference>
<evidence type="ECO:0000313" key="7">
    <source>
        <dbReference type="EMBL" id="AOT68812.1"/>
    </source>
</evidence>
<comment type="subcellular location">
    <subcellularLocation>
        <location evidence="1">Cell membrane</location>
        <topology evidence="1">Multi-pass membrane protein</topology>
    </subcellularLocation>
</comment>
<evidence type="ECO:0000256" key="4">
    <source>
        <dbReference type="ARBA" id="ARBA00022989"/>
    </source>
</evidence>
<dbReference type="OrthoDB" id="5499919at2"/>
<reference evidence="7 8" key="1">
    <citation type="submission" date="2016-09" db="EMBL/GenBank/DDBJ databases">
        <title>Genomic analysis reveals versatility of anaerobic energy metabolism of Geosporobacter ferrireducens IRF9 of phylum Firmicutes.</title>
        <authorList>
            <person name="Kim S.-J."/>
        </authorList>
    </citation>
    <scope>NUCLEOTIDE SEQUENCE [LARGE SCALE GENOMIC DNA]</scope>
    <source>
        <strain evidence="7 8">IRF9</strain>
    </source>
</reference>
<keyword evidence="4 6" id="KW-1133">Transmembrane helix</keyword>
<dbReference type="RefSeq" id="WP_069974379.1">
    <property type="nucleotide sequence ID" value="NZ_CP017269.1"/>
</dbReference>
<gene>
    <name evidence="7" type="ORF">Gferi_04105</name>
</gene>
<feature type="transmembrane region" description="Helical" evidence="6">
    <location>
        <begin position="186"/>
        <end position="209"/>
    </location>
</feature>
<dbReference type="InterPro" id="IPR001851">
    <property type="entry name" value="ABC_transp_permease"/>
</dbReference>
<feature type="transmembrane region" description="Helical" evidence="6">
    <location>
        <begin position="240"/>
        <end position="258"/>
    </location>
</feature>
<feature type="transmembrane region" description="Helical" evidence="6">
    <location>
        <begin position="69"/>
        <end position="87"/>
    </location>
</feature>
<accession>A0A1D8GD56</accession>
<protein>
    <submittedName>
        <fullName evidence="7">ABC transporter</fullName>
    </submittedName>
</protein>
<evidence type="ECO:0000256" key="5">
    <source>
        <dbReference type="ARBA" id="ARBA00023136"/>
    </source>
</evidence>
<organism evidence="7 8">
    <name type="scientific">Geosporobacter ferrireducens</name>
    <dbReference type="NCBI Taxonomy" id="1424294"/>
    <lineage>
        <taxon>Bacteria</taxon>
        <taxon>Bacillati</taxon>
        <taxon>Bacillota</taxon>
        <taxon>Clostridia</taxon>
        <taxon>Peptostreptococcales</taxon>
        <taxon>Thermotaleaceae</taxon>
        <taxon>Geosporobacter</taxon>
    </lineage>
</organism>
<name>A0A1D8GD56_9FIRM</name>
<evidence type="ECO:0000256" key="2">
    <source>
        <dbReference type="ARBA" id="ARBA00022475"/>
    </source>
</evidence>
<evidence type="ECO:0000256" key="6">
    <source>
        <dbReference type="SAM" id="Phobius"/>
    </source>
</evidence>
<feature type="transmembrane region" description="Helical" evidence="6">
    <location>
        <begin position="12"/>
        <end position="33"/>
    </location>
</feature>
<dbReference type="STRING" id="1424294.Gferi_04105"/>
<evidence type="ECO:0000256" key="3">
    <source>
        <dbReference type="ARBA" id="ARBA00022692"/>
    </source>
</evidence>
<dbReference type="PANTHER" id="PTHR32196:SF15">
    <property type="entry name" value="SUGAR ABC TRANSPORTER PERMEASE PROTEIN"/>
    <property type="match status" value="1"/>
</dbReference>
<proteinExistence type="predicted"/>
<feature type="transmembrane region" description="Helical" evidence="6">
    <location>
        <begin position="129"/>
        <end position="148"/>
    </location>
</feature>